<dbReference type="SMART" id="SM00091">
    <property type="entry name" value="PAS"/>
    <property type="match status" value="3"/>
</dbReference>
<proteinExistence type="predicted"/>
<dbReference type="InterPro" id="IPR011495">
    <property type="entry name" value="Sig_transdc_His_kin_sub2_dim/P"/>
</dbReference>
<dbReference type="InterPro" id="IPR000700">
    <property type="entry name" value="PAS-assoc_C"/>
</dbReference>
<dbReference type="Pfam" id="PF02518">
    <property type="entry name" value="HATPase_c"/>
    <property type="match status" value="1"/>
</dbReference>
<dbReference type="Pfam" id="PF08448">
    <property type="entry name" value="PAS_4"/>
    <property type="match status" value="1"/>
</dbReference>
<dbReference type="InterPro" id="IPR013656">
    <property type="entry name" value="PAS_4"/>
</dbReference>
<dbReference type="SMART" id="SM00086">
    <property type="entry name" value="PAC"/>
    <property type="match status" value="2"/>
</dbReference>
<evidence type="ECO:0000256" key="7">
    <source>
        <dbReference type="ARBA" id="ARBA00022840"/>
    </source>
</evidence>
<organism evidence="13 14">
    <name type="scientific">Methanospirillum purgamenti</name>
    <dbReference type="NCBI Taxonomy" id="2834276"/>
    <lineage>
        <taxon>Archaea</taxon>
        <taxon>Methanobacteriati</taxon>
        <taxon>Methanobacteriota</taxon>
        <taxon>Stenosarchaea group</taxon>
        <taxon>Methanomicrobia</taxon>
        <taxon>Methanomicrobiales</taxon>
        <taxon>Methanospirillaceae</taxon>
        <taxon>Methanospirillum</taxon>
    </lineage>
</organism>
<dbReference type="InterPro" id="IPR003594">
    <property type="entry name" value="HATPase_dom"/>
</dbReference>
<protein>
    <recommendedName>
        <fullName evidence="2">histidine kinase</fullName>
        <ecNumber evidence="2">2.7.13.3</ecNumber>
    </recommendedName>
</protein>
<dbReference type="Proteomes" id="UP000680656">
    <property type="component" value="Chromosome"/>
</dbReference>
<dbReference type="EMBL" id="CP075546">
    <property type="protein sequence ID" value="QVV89589.1"/>
    <property type="molecule type" value="Genomic_DNA"/>
</dbReference>
<dbReference type="InterPro" id="IPR001789">
    <property type="entry name" value="Sig_transdc_resp-reg_receiver"/>
</dbReference>
<dbReference type="GO" id="GO:0006355">
    <property type="term" value="P:regulation of DNA-templated transcription"/>
    <property type="evidence" value="ECO:0007669"/>
    <property type="project" value="InterPro"/>
</dbReference>
<feature type="domain" description="Response regulatory" evidence="10">
    <location>
        <begin position="3"/>
        <end position="118"/>
    </location>
</feature>
<dbReference type="EC" id="2.7.13.3" evidence="2"/>
<keyword evidence="8" id="KW-0843">Virulence</keyword>
<keyword evidence="7" id="KW-0067">ATP-binding</keyword>
<evidence type="ECO:0000256" key="5">
    <source>
        <dbReference type="ARBA" id="ARBA00022741"/>
    </source>
</evidence>
<dbReference type="Gene3D" id="3.30.450.20">
    <property type="entry name" value="PAS domain"/>
    <property type="match status" value="3"/>
</dbReference>
<evidence type="ECO:0000259" key="12">
    <source>
        <dbReference type="PROSITE" id="PS50113"/>
    </source>
</evidence>
<dbReference type="Pfam" id="PF07568">
    <property type="entry name" value="HisKA_2"/>
    <property type="match status" value="1"/>
</dbReference>
<keyword evidence="5" id="KW-0547">Nucleotide-binding</keyword>
<dbReference type="SUPFAM" id="SSF55874">
    <property type="entry name" value="ATPase domain of HSP90 chaperone/DNA topoisomerase II/histidine kinase"/>
    <property type="match status" value="1"/>
</dbReference>
<evidence type="ECO:0000259" key="11">
    <source>
        <dbReference type="PROSITE" id="PS50112"/>
    </source>
</evidence>
<dbReference type="Pfam" id="PF08447">
    <property type="entry name" value="PAS_3"/>
    <property type="match status" value="1"/>
</dbReference>
<gene>
    <name evidence="13" type="ORF">KHC33_03435</name>
</gene>
<feature type="domain" description="PAS" evidence="11">
    <location>
        <begin position="294"/>
        <end position="353"/>
    </location>
</feature>
<dbReference type="PROSITE" id="PS50113">
    <property type="entry name" value="PAC"/>
    <property type="match status" value="2"/>
</dbReference>
<dbReference type="SMART" id="SM00448">
    <property type="entry name" value="REC"/>
    <property type="match status" value="1"/>
</dbReference>
<dbReference type="Gene3D" id="3.30.450.40">
    <property type="match status" value="1"/>
</dbReference>
<dbReference type="InterPro" id="IPR036890">
    <property type="entry name" value="HATPase_C_sf"/>
</dbReference>
<dbReference type="InterPro" id="IPR013655">
    <property type="entry name" value="PAS_fold_3"/>
</dbReference>
<dbReference type="InterPro" id="IPR000014">
    <property type="entry name" value="PAS"/>
</dbReference>
<dbReference type="InterPro" id="IPR035965">
    <property type="entry name" value="PAS-like_dom_sf"/>
</dbReference>
<feature type="modified residue" description="4-aspartylphosphate" evidence="9">
    <location>
        <position position="53"/>
    </location>
</feature>
<evidence type="ECO:0000256" key="2">
    <source>
        <dbReference type="ARBA" id="ARBA00012438"/>
    </source>
</evidence>
<evidence type="ECO:0000259" key="10">
    <source>
        <dbReference type="PROSITE" id="PS50110"/>
    </source>
</evidence>
<dbReference type="Pfam" id="PF00989">
    <property type="entry name" value="PAS"/>
    <property type="match status" value="1"/>
</dbReference>
<keyword evidence="6" id="KW-0418">Kinase</keyword>
<dbReference type="CDD" id="cd00130">
    <property type="entry name" value="PAS"/>
    <property type="match status" value="3"/>
</dbReference>
<keyword evidence="4" id="KW-0808">Transferase</keyword>
<sequence length="1053" mass="118672">MIKIIAVDDEPAFGELLSIYLEGFGDFEITAYTSPEDAIDKIIAGEADAVITDYRMEDMDGITLIRKVKALVPDIPFVLLTGQDEKEVILNAMNAGADFIQFKTEEPARLFTDIAQKITNSVEKYRARKESEEGSRTREILMRAQRDLMERLSVASTSNQALDATLTAIRSLSGCTSGSIHLINEKTDKIELAISHNLPNELIKQFTFGDLHQVVHLKCPLYFSDGNEQSDVIESISGGQIPVMAGGEVTGVLSFIMGYPRIVPIEHRDTIELLTSQLGNTLVRIRSEEMVRHREKELSELYRAMQELVIVIDMDGTILSVNHATTRVLGYTEEELVGMPIQILYTPEIRDEIIFQFMDLTGEGGAIKNSFPFLDSKGREVPVETRGTVGVWSGRHVLFCISREIRERLEAESHIHEYYERISAILASSTAQIYMKDNKLRYLMANEPFLSFVGANPENLKDKTDADFFPVQISEKRQESDFYVLSRNLPIYNLEEEVINEDGISRWFVSSKVPVHDQSGDVTGLVGTTLDITDLVKTREELERRDRILSSVSTVAQTLVRNNEWEPIIPECLELLGQAAGVEQAILMGMNLNNRAGFEEYYCEWLSPDVYHQNGEYDKICSEIIPSFYKYLENNRFYLAEKKAINVEIGTPGGCKIPSFLLLLPVFSFDTLWGVLGFVTLNKEHSCPIAEIEALIMASEVIGSAISRYQTEELFHKPVERSLVGVYLIQDYRFIYTNPRMAEILGCSREELDNSPIIHYIHPDDTGMVFEHHKRIIENQDATDDYEFRGITADGRVIRIENLISGILYKGKPAVIGSIMDITVRKQAEEDIRLSLKEKDILLREVHHRVKNNMQIIVSMLRIQSSMVDNPIVFDVLQESKNRIISMAIVHEKLYRTDNLVSINLLEYINSLANTLISDYSPDESIITLNLICDPSIEMTIDAGIPLGLIMNELITNSFKHGFAPGKKGTISISIVPNDHQYLDITYQDTGKGLPMNFDIETSDTLGMQIIANLIFQSSGEISFHSDNGVVVKMKIPVKEGFIMGGGVDATRE</sequence>
<dbReference type="SUPFAM" id="SSF55785">
    <property type="entry name" value="PYP-like sensor domain (PAS domain)"/>
    <property type="match status" value="3"/>
</dbReference>
<dbReference type="AlphaFoldDB" id="A0A8E7B2C4"/>
<feature type="domain" description="PAC" evidence="12">
    <location>
        <begin position="492"/>
        <end position="544"/>
    </location>
</feature>
<dbReference type="InterPro" id="IPR011006">
    <property type="entry name" value="CheY-like_superfamily"/>
</dbReference>
<dbReference type="SUPFAM" id="SSF52172">
    <property type="entry name" value="CheY-like"/>
    <property type="match status" value="1"/>
</dbReference>
<feature type="domain" description="PAS" evidence="11">
    <location>
        <begin position="733"/>
        <end position="780"/>
    </location>
</feature>
<evidence type="ECO:0000256" key="8">
    <source>
        <dbReference type="ARBA" id="ARBA00023026"/>
    </source>
</evidence>
<dbReference type="NCBIfam" id="TIGR00229">
    <property type="entry name" value="sensory_box"/>
    <property type="match status" value="3"/>
</dbReference>
<evidence type="ECO:0000256" key="6">
    <source>
        <dbReference type="ARBA" id="ARBA00022777"/>
    </source>
</evidence>
<dbReference type="PROSITE" id="PS50112">
    <property type="entry name" value="PAS"/>
    <property type="match status" value="2"/>
</dbReference>
<name>A0A8E7B2C4_9EURY</name>
<evidence type="ECO:0000256" key="9">
    <source>
        <dbReference type="PROSITE-ProRule" id="PRU00169"/>
    </source>
</evidence>
<keyword evidence="14" id="KW-1185">Reference proteome</keyword>
<accession>A0A8E7B2C4</accession>
<dbReference type="KEGG" id="mrtj:KHC33_03435"/>
<dbReference type="RefSeq" id="WP_214420381.1">
    <property type="nucleotide sequence ID" value="NZ_CP075546.1"/>
</dbReference>
<dbReference type="GO" id="GO:0000160">
    <property type="term" value="P:phosphorelay signal transduction system"/>
    <property type="evidence" value="ECO:0007669"/>
    <property type="project" value="InterPro"/>
</dbReference>
<dbReference type="InterPro" id="IPR029016">
    <property type="entry name" value="GAF-like_dom_sf"/>
</dbReference>
<dbReference type="PANTHER" id="PTHR41523">
    <property type="entry name" value="TWO-COMPONENT SYSTEM SENSOR PROTEIN"/>
    <property type="match status" value="1"/>
</dbReference>
<evidence type="ECO:0000313" key="13">
    <source>
        <dbReference type="EMBL" id="QVV89589.1"/>
    </source>
</evidence>
<keyword evidence="3 9" id="KW-0597">Phosphoprotein</keyword>
<dbReference type="Pfam" id="PF00072">
    <property type="entry name" value="Response_reg"/>
    <property type="match status" value="1"/>
</dbReference>
<evidence type="ECO:0000256" key="4">
    <source>
        <dbReference type="ARBA" id="ARBA00022679"/>
    </source>
</evidence>
<dbReference type="PROSITE" id="PS50110">
    <property type="entry name" value="RESPONSE_REGULATORY"/>
    <property type="match status" value="1"/>
</dbReference>
<reference evidence="13 14" key="1">
    <citation type="submission" date="2021-05" db="EMBL/GenBank/DDBJ databases">
        <title>A novel Methanospirillum isolate from a pyrite-forming mixed culture.</title>
        <authorList>
            <person name="Bunk B."/>
            <person name="Sproer C."/>
            <person name="Spring S."/>
            <person name="Pester M."/>
        </authorList>
    </citation>
    <scope>NUCLEOTIDE SEQUENCE [LARGE SCALE GENOMIC DNA]</scope>
    <source>
        <strain evidence="13 14">J.3.6.1-F.2.7.3</strain>
    </source>
</reference>
<evidence type="ECO:0000256" key="3">
    <source>
        <dbReference type="ARBA" id="ARBA00022553"/>
    </source>
</evidence>
<dbReference type="InterPro" id="IPR001610">
    <property type="entry name" value="PAC"/>
</dbReference>
<feature type="domain" description="PAC" evidence="12">
    <location>
        <begin position="784"/>
        <end position="834"/>
    </location>
</feature>
<evidence type="ECO:0000313" key="14">
    <source>
        <dbReference type="Proteomes" id="UP000680656"/>
    </source>
</evidence>
<dbReference type="GO" id="GO:0004673">
    <property type="term" value="F:protein histidine kinase activity"/>
    <property type="evidence" value="ECO:0007669"/>
    <property type="project" value="UniProtKB-EC"/>
</dbReference>
<evidence type="ECO:0000256" key="1">
    <source>
        <dbReference type="ARBA" id="ARBA00000085"/>
    </source>
</evidence>
<dbReference type="Gene3D" id="3.30.565.10">
    <property type="entry name" value="Histidine kinase-like ATPase, C-terminal domain"/>
    <property type="match status" value="1"/>
</dbReference>
<dbReference type="GeneID" id="65096205"/>
<dbReference type="GO" id="GO:0005524">
    <property type="term" value="F:ATP binding"/>
    <property type="evidence" value="ECO:0007669"/>
    <property type="project" value="UniProtKB-KW"/>
</dbReference>
<dbReference type="SUPFAM" id="SSF55781">
    <property type="entry name" value="GAF domain-like"/>
    <property type="match status" value="1"/>
</dbReference>
<dbReference type="PANTHER" id="PTHR41523:SF8">
    <property type="entry name" value="ETHYLENE RESPONSE SENSOR PROTEIN"/>
    <property type="match status" value="1"/>
</dbReference>
<dbReference type="SMART" id="SM00387">
    <property type="entry name" value="HATPase_c"/>
    <property type="match status" value="1"/>
</dbReference>
<dbReference type="InterPro" id="IPR013767">
    <property type="entry name" value="PAS_fold"/>
</dbReference>
<comment type="catalytic activity">
    <reaction evidence="1">
        <text>ATP + protein L-histidine = ADP + protein N-phospho-L-histidine.</text>
        <dbReference type="EC" id="2.7.13.3"/>
    </reaction>
</comment>
<dbReference type="Gene3D" id="3.40.50.2300">
    <property type="match status" value="1"/>
</dbReference>